<keyword evidence="1" id="KW-1133">Transmembrane helix</keyword>
<keyword evidence="3" id="KW-1185">Reference proteome</keyword>
<organism evidence="2 3">
    <name type="scientific">Clostridium manihotivorum</name>
    <dbReference type="NCBI Taxonomy" id="2320868"/>
    <lineage>
        <taxon>Bacteria</taxon>
        <taxon>Bacillati</taxon>
        <taxon>Bacillota</taxon>
        <taxon>Clostridia</taxon>
        <taxon>Eubacteriales</taxon>
        <taxon>Clostridiaceae</taxon>
        <taxon>Clostridium</taxon>
    </lineage>
</organism>
<sequence>MNRLVLNTSINMQQGANKFRNKLNNFITKKKKGDDKLIVALVLAALGVGLCIYFRNNIYDIMTSTVATLKTQIQNLIAGTVKA</sequence>
<dbReference type="EMBL" id="CP025746">
    <property type="protein sequence ID" value="QAA32709.1"/>
    <property type="molecule type" value="Genomic_DNA"/>
</dbReference>
<dbReference type="AlphaFoldDB" id="A0A3R5UFU1"/>
<proteinExistence type="predicted"/>
<reference evidence="2 3" key="1">
    <citation type="submission" date="2018-01" db="EMBL/GenBank/DDBJ databases">
        <title>Genome Sequencing and Assembly of Anaerobacter polyendosporus strain CT4.</title>
        <authorList>
            <person name="Tachaapaikoon C."/>
            <person name="Sutheeworapong S."/>
            <person name="Jenjaroenpun P."/>
            <person name="Wongsurawat T."/>
            <person name="Nookeaw I."/>
            <person name="Cheawchanlertfa P."/>
            <person name="Kosugi A."/>
            <person name="Cheevadhanarak S."/>
            <person name="Ratanakhanokchai K."/>
        </authorList>
    </citation>
    <scope>NUCLEOTIDE SEQUENCE [LARGE SCALE GENOMIC DNA]</scope>
    <source>
        <strain evidence="2 3">CT4</strain>
    </source>
</reference>
<evidence type="ECO:0000313" key="2">
    <source>
        <dbReference type="EMBL" id="QAA32709.1"/>
    </source>
</evidence>
<keyword evidence="1" id="KW-0812">Transmembrane</keyword>
<feature type="transmembrane region" description="Helical" evidence="1">
    <location>
        <begin position="37"/>
        <end position="55"/>
    </location>
</feature>
<accession>A0A3R5UFU1</accession>
<gene>
    <name evidence="2" type="ORF">C1I91_14290</name>
</gene>
<dbReference type="RefSeq" id="WP_128213460.1">
    <property type="nucleotide sequence ID" value="NZ_CP025746.1"/>
</dbReference>
<evidence type="ECO:0000256" key="1">
    <source>
        <dbReference type="SAM" id="Phobius"/>
    </source>
</evidence>
<keyword evidence="1" id="KW-0472">Membrane</keyword>
<protein>
    <submittedName>
        <fullName evidence="2">Uncharacterized protein</fullName>
    </submittedName>
</protein>
<dbReference type="OrthoDB" id="9851599at2"/>
<dbReference type="KEGG" id="cmah:C1I91_14290"/>
<evidence type="ECO:0000313" key="3">
    <source>
        <dbReference type="Proteomes" id="UP000286268"/>
    </source>
</evidence>
<name>A0A3R5UFU1_9CLOT</name>
<dbReference type="Proteomes" id="UP000286268">
    <property type="component" value="Chromosome"/>
</dbReference>